<proteinExistence type="predicted"/>
<keyword evidence="1" id="KW-0732">Signal</keyword>
<evidence type="ECO:0000259" key="2">
    <source>
        <dbReference type="PROSITE" id="PS51820"/>
    </source>
</evidence>
<dbReference type="InterPro" id="IPR011658">
    <property type="entry name" value="PA14_dom"/>
</dbReference>
<name>Q165Z2_ROSDO</name>
<evidence type="ECO:0000256" key="1">
    <source>
        <dbReference type="SAM" id="SignalP"/>
    </source>
</evidence>
<dbReference type="eggNOG" id="ENOG502ZA41">
    <property type="taxonomic scope" value="Bacteria"/>
</dbReference>
<gene>
    <name evidence="3" type="ordered locus">RD1_2654</name>
</gene>
<dbReference type="Proteomes" id="UP000007029">
    <property type="component" value="Chromosome"/>
</dbReference>
<dbReference type="HOGENOM" id="CLU_1426966_0_0_5"/>
<dbReference type="InterPro" id="IPR037524">
    <property type="entry name" value="PA14/GLEYA"/>
</dbReference>
<feature type="domain" description="PA14" evidence="2">
    <location>
        <begin position="38"/>
        <end position="190"/>
    </location>
</feature>
<evidence type="ECO:0000313" key="4">
    <source>
        <dbReference type="Proteomes" id="UP000007029"/>
    </source>
</evidence>
<dbReference type="EMBL" id="CP000362">
    <property type="protein sequence ID" value="ABG32201.1"/>
    <property type="molecule type" value="Genomic_DNA"/>
</dbReference>
<organism evidence="3 4">
    <name type="scientific">Roseobacter denitrificans (strain ATCC 33942 / OCh 114)</name>
    <name type="common">Erythrobacter sp. (strain OCh 114)</name>
    <name type="synonym">Roseobacter denitrificans</name>
    <dbReference type="NCBI Taxonomy" id="375451"/>
    <lineage>
        <taxon>Bacteria</taxon>
        <taxon>Pseudomonadati</taxon>
        <taxon>Pseudomonadota</taxon>
        <taxon>Alphaproteobacteria</taxon>
        <taxon>Rhodobacterales</taxon>
        <taxon>Roseobacteraceae</taxon>
        <taxon>Roseobacter</taxon>
    </lineage>
</organism>
<accession>Q165Z2</accession>
<sequence length="195" mass="20542">MKHDLIAAAVSFAVLSPVAAVAQALTLAPADPQPNASALAPGLAVKYATIPGNVRSVELARKSLDRRAEAGPPIAGLSFEDTNEGDRVLTSERAEQVAADISGFIKFDAAGSYTFDFLSNDGLQIAIGGQEVGFYDGVHPCGYVGEIEVEVPQAGYYAVEATYFQRKGTACLMMEIGPDSDGLELASDDIFFHQP</sequence>
<dbReference type="KEGG" id="rde:RD1_2654"/>
<protein>
    <recommendedName>
        <fullName evidence="2">PA14 domain-containing protein</fullName>
    </recommendedName>
</protein>
<reference evidence="3 4" key="1">
    <citation type="journal article" date="2007" name="J. Bacteriol.">
        <title>The complete genome sequence of Roseobacter denitrificans reveals a mixotrophic rather than photosynthetic metabolism.</title>
        <authorList>
            <person name="Swingley W.D."/>
            <person name="Sadekar S."/>
            <person name="Mastrian S.D."/>
            <person name="Matthies H.J."/>
            <person name="Hao J."/>
            <person name="Ramos H."/>
            <person name="Acharya C.R."/>
            <person name="Conrad A.L."/>
            <person name="Taylor H.L."/>
            <person name="Dejesa L.C."/>
            <person name="Shah M.K."/>
            <person name="O'huallachain M.E."/>
            <person name="Lince M.T."/>
            <person name="Blankenship R.E."/>
            <person name="Beatty J.T."/>
            <person name="Touchman J.W."/>
        </authorList>
    </citation>
    <scope>NUCLEOTIDE SEQUENCE [LARGE SCALE GENOMIC DNA]</scope>
    <source>
        <strain evidence="4">ATCC 33942 / OCh 114</strain>
    </source>
</reference>
<dbReference type="RefSeq" id="WP_011568818.1">
    <property type="nucleotide sequence ID" value="NC_008209.1"/>
</dbReference>
<dbReference type="PROSITE" id="PS51820">
    <property type="entry name" value="PA14"/>
    <property type="match status" value="1"/>
</dbReference>
<dbReference type="AlphaFoldDB" id="Q165Z2"/>
<feature type="chain" id="PRO_5004184059" description="PA14 domain-containing protein" evidence="1">
    <location>
        <begin position="23"/>
        <end position="195"/>
    </location>
</feature>
<dbReference type="Pfam" id="PF07691">
    <property type="entry name" value="PA14"/>
    <property type="match status" value="1"/>
</dbReference>
<feature type="signal peptide" evidence="1">
    <location>
        <begin position="1"/>
        <end position="22"/>
    </location>
</feature>
<keyword evidence="4" id="KW-1185">Reference proteome</keyword>
<evidence type="ECO:0000313" key="3">
    <source>
        <dbReference type="EMBL" id="ABG32201.1"/>
    </source>
</evidence>
<dbReference type="OrthoDB" id="7722285at2"/>